<evidence type="ECO:0000256" key="4">
    <source>
        <dbReference type="ARBA" id="ARBA00023172"/>
    </source>
</evidence>
<keyword evidence="2" id="KW-0229">DNA integration</keyword>
<dbReference type="InterPro" id="IPR011010">
    <property type="entry name" value="DNA_brk_join_enz"/>
</dbReference>
<dbReference type="Pfam" id="PF00589">
    <property type="entry name" value="Phage_integrase"/>
    <property type="match status" value="1"/>
</dbReference>
<reference evidence="8" key="1">
    <citation type="submission" date="2020-06" db="EMBL/GenBank/DDBJ databases">
        <title>Legume-microbial interactions unlock mineral nutrients during tropical forest succession.</title>
        <authorList>
            <person name="Epihov D.Z."/>
        </authorList>
    </citation>
    <scope>NUCLEOTIDE SEQUENCE [LARGE SCALE GENOMIC DNA]</scope>
    <source>
        <strain evidence="8">Pan2503</strain>
    </source>
</reference>
<evidence type="ECO:0000259" key="6">
    <source>
        <dbReference type="PROSITE" id="PS51898"/>
    </source>
</evidence>
<dbReference type="Gene3D" id="1.10.443.10">
    <property type="entry name" value="Intergrase catalytic core"/>
    <property type="match status" value="1"/>
</dbReference>
<comment type="caution">
    <text evidence="8">The sequence shown here is derived from an EMBL/GenBank/DDBJ whole genome shotgun (WGS) entry which is preliminary data.</text>
</comment>
<dbReference type="Proteomes" id="UP000567293">
    <property type="component" value="Unassembled WGS sequence"/>
</dbReference>
<evidence type="ECO:0000256" key="1">
    <source>
        <dbReference type="ARBA" id="ARBA00008857"/>
    </source>
</evidence>
<sequence length="294" mass="34237">MTQLRKKVLEELERRNYSQATANAYVAAIRRFAEYFRRSPDQLGSEHVRQYQLHLVQERKLEPKSVMVQMAALRFLYLKVLRRSYSRDDIPLPRVSRRRIPIVLSTDEVRRLIDAAPNLRYRTILMTLYDTGMRRAELCQLRPEHIDKERMTVRIPHGKGDKAREVPLSLQLLEQLRTYYRSLPRRNGWMFPSLASKRANDPITDKVVWHACHESTRRAGITKPVHPHTLRHSFATHMLDHGAELPVIQVLLGHEDPRDTMIYLHLSTRKLKAAPSPLEMFDVATQSGPEPAAS</sequence>
<organism evidence="8 9">
    <name type="scientific">Candidatus Acidiferrum panamense</name>
    <dbReference type="NCBI Taxonomy" id="2741543"/>
    <lineage>
        <taxon>Bacteria</taxon>
        <taxon>Pseudomonadati</taxon>
        <taxon>Acidobacteriota</taxon>
        <taxon>Terriglobia</taxon>
        <taxon>Candidatus Acidiferrales</taxon>
        <taxon>Candidatus Acidiferrum</taxon>
    </lineage>
</organism>
<dbReference type="Pfam" id="PF13495">
    <property type="entry name" value="Phage_int_SAM_4"/>
    <property type="match status" value="1"/>
</dbReference>
<evidence type="ECO:0000313" key="8">
    <source>
        <dbReference type="EMBL" id="MBA0086205.1"/>
    </source>
</evidence>
<proteinExistence type="inferred from homology"/>
<keyword evidence="4" id="KW-0233">DNA recombination</keyword>
<dbReference type="SUPFAM" id="SSF56349">
    <property type="entry name" value="DNA breaking-rejoining enzymes"/>
    <property type="match status" value="1"/>
</dbReference>
<dbReference type="AlphaFoldDB" id="A0A7V8SXD9"/>
<comment type="similarity">
    <text evidence="1">Belongs to the 'phage' integrase family.</text>
</comment>
<dbReference type="PANTHER" id="PTHR30349:SF64">
    <property type="entry name" value="PROPHAGE INTEGRASE INTD-RELATED"/>
    <property type="match status" value="1"/>
</dbReference>
<accession>A0A7V8SXD9</accession>
<dbReference type="Gene3D" id="1.10.150.130">
    <property type="match status" value="1"/>
</dbReference>
<keyword evidence="9" id="KW-1185">Reference proteome</keyword>
<dbReference type="GO" id="GO:0006310">
    <property type="term" value="P:DNA recombination"/>
    <property type="evidence" value="ECO:0007669"/>
    <property type="project" value="UniProtKB-KW"/>
</dbReference>
<protein>
    <submittedName>
        <fullName evidence="8">Site-specific integrase</fullName>
    </submittedName>
</protein>
<evidence type="ECO:0000256" key="2">
    <source>
        <dbReference type="ARBA" id="ARBA00022908"/>
    </source>
</evidence>
<dbReference type="InterPro" id="IPR013762">
    <property type="entry name" value="Integrase-like_cat_sf"/>
</dbReference>
<gene>
    <name evidence="8" type="ORF">HRJ53_14555</name>
</gene>
<dbReference type="PANTHER" id="PTHR30349">
    <property type="entry name" value="PHAGE INTEGRASE-RELATED"/>
    <property type="match status" value="1"/>
</dbReference>
<dbReference type="EMBL" id="JACDQQ010001399">
    <property type="protein sequence ID" value="MBA0086205.1"/>
    <property type="molecule type" value="Genomic_DNA"/>
</dbReference>
<feature type="domain" description="Core-binding (CB)" evidence="7">
    <location>
        <begin position="1"/>
        <end position="81"/>
    </location>
</feature>
<dbReference type="InterPro" id="IPR004107">
    <property type="entry name" value="Integrase_SAM-like_N"/>
</dbReference>
<dbReference type="InterPro" id="IPR010998">
    <property type="entry name" value="Integrase_recombinase_N"/>
</dbReference>
<dbReference type="GO" id="GO:0003677">
    <property type="term" value="F:DNA binding"/>
    <property type="evidence" value="ECO:0007669"/>
    <property type="project" value="UniProtKB-UniRule"/>
</dbReference>
<dbReference type="PROSITE" id="PS51900">
    <property type="entry name" value="CB"/>
    <property type="match status" value="1"/>
</dbReference>
<dbReference type="InterPro" id="IPR002104">
    <property type="entry name" value="Integrase_catalytic"/>
</dbReference>
<evidence type="ECO:0000313" key="9">
    <source>
        <dbReference type="Proteomes" id="UP000567293"/>
    </source>
</evidence>
<name>A0A7V8SXD9_9BACT</name>
<keyword evidence="3 5" id="KW-0238">DNA-binding</keyword>
<evidence type="ECO:0000256" key="5">
    <source>
        <dbReference type="PROSITE-ProRule" id="PRU01248"/>
    </source>
</evidence>
<evidence type="ECO:0000256" key="3">
    <source>
        <dbReference type="ARBA" id="ARBA00023125"/>
    </source>
</evidence>
<dbReference type="InterPro" id="IPR050090">
    <property type="entry name" value="Tyrosine_recombinase_XerCD"/>
</dbReference>
<dbReference type="InterPro" id="IPR044068">
    <property type="entry name" value="CB"/>
</dbReference>
<dbReference type="GO" id="GO:0015074">
    <property type="term" value="P:DNA integration"/>
    <property type="evidence" value="ECO:0007669"/>
    <property type="project" value="UniProtKB-KW"/>
</dbReference>
<dbReference type="PROSITE" id="PS51898">
    <property type="entry name" value="TYR_RECOMBINASE"/>
    <property type="match status" value="1"/>
</dbReference>
<evidence type="ECO:0000259" key="7">
    <source>
        <dbReference type="PROSITE" id="PS51900"/>
    </source>
</evidence>
<feature type="domain" description="Tyr recombinase" evidence="6">
    <location>
        <begin position="99"/>
        <end position="276"/>
    </location>
</feature>